<name>A0A803PXN5_CANSA</name>
<evidence type="ECO:0000259" key="2">
    <source>
        <dbReference type="Pfam" id="PF22936"/>
    </source>
</evidence>
<dbReference type="InterPro" id="IPR054722">
    <property type="entry name" value="PolX-like_BBD"/>
</dbReference>
<dbReference type="EnsemblPlants" id="evm.model.06.263">
    <property type="protein sequence ID" value="cds.evm.model.06.263"/>
    <property type="gene ID" value="evm.TU.06.263"/>
</dbReference>
<keyword evidence="4" id="KW-1185">Reference proteome</keyword>
<dbReference type="PANTHER" id="PTHR11439:SF491">
    <property type="entry name" value="INTEGRASE CATALYTIC DOMAIN-CONTAINING PROTEIN"/>
    <property type="match status" value="1"/>
</dbReference>
<sequence>MTTVIMYSRDTLTLENVISTLRSRDAKLNWKKAAEKETKNDEALMIRGRQLRRGNLRFRDQSKFRNNSRPRGNTRSKSRPKETRKCHHCGKIVNDHYSSYGDVFIIIKEQGEASNSGDACTSLDHKDNDEWILDSGCTYHMSPNKDWFIDYSKIDGGKVMMGNDQKCQVIGIGTIAIRSYDGTIKTLRNGASRVKTPGGNQYFLSVIDDYSRKTGNTLKLEGFVDANYASNKDTKKSITSYCFQLTSCCINWKSQLQHVVALSTTEAEFMAITEAFKEATWIKGILQEISMLKGKVSVFLDSQSAIHLSKNLIYHGRSKHIDIRMFWIRDKIESGEIELEKVPSDENPADAGTKVLPVSKFKYFMDLLKLGPV</sequence>
<reference evidence="3" key="1">
    <citation type="submission" date="2018-11" db="EMBL/GenBank/DDBJ databases">
        <authorList>
            <person name="Grassa J C."/>
        </authorList>
    </citation>
    <scope>NUCLEOTIDE SEQUENCE [LARGE SCALE GENOMIC DNA]</scope>
</reference>
<dbReference type="AlphaFoldDB" id="A0A803PXN5"/>
<evidence type="ECO:0000313" key="3">
    <source>
        <dbReference type="EnsemblPlants" id="cds.evm.model.06.263"/>
    </source>
</evidence>
<dbReference type="OMA" id="IRVCING"/>
<dbReference type="PANTHER" id="PTHR11439">
    <property type="entry name" value="GAG-POL-RELATED RETROTRANSPOSON"/>
    <property type="match status" value="1"/>
</dbReference>
<dbReference type="CDD" id="cd09272">
    <property type="entry name" value="RNase_HI_RT_Ty1"/>
    <property type="match status" value="1"/>
</dbReference>
<dbReference type="Proteomes" id="UP000596661">
    <property type="component" value="Chromosome 6"/>
</dbReference>
<feature type="region of interest" description="Disordered" evidence="1">
    <location>
        <begin position="57"/>
        <end position="85"/>
    </location>
</feature>
<reference evidence="3" key="2">
    <citation type="submission" date="2021-03" db="UniProtKB">
        <authorList>
            <consortium name="EnsemblPlants"/>
        </authorList>
    </citation>
    <scope>IDENTIFICATION</scope>
</reference>
<dbReference type="EMBL" id="UZAU01000556">
    <property type="status" value="NOT_ANNOTATED_CDS"/>
    <property type="molecule type" value="Genomic_DNA"/>
</dbReference>
<feature type="compositionally biased region" description="Basic residues" evidence="1">
    <location>
        <begin position="66"/>
        <end position="85"/>
    </location>
</feature>
<accession>A0A803PXN5</accession>
<proteinExistence type="predicted"/>
<feature type="domain" description="Retrovirus-related Pol polyprotein from transposon TNT 1-94-like beta-barrel" evidence="2">
    <location>
        <begin position="131"/>
        <end position="189"/>
    </location>
</feature>
<evidence type="ECO:0000313" key="4">
    <source>
        <dbReference type="Proteomes" id="UP000596661"/>
    </source>
</evidence>
<organism evidence="3 4">
    <name type="scientific">Cannabis sativa</name>
    <name type="common">Hemp</name>
    <name type="synonym">Marijuana</name>
    <dbReference type="NCBI Taxonomy" id="3483"/>
    <lineage>
        <taxon>Eukaryota</taxon>
        <taxon>Viridiplantae</taxon>
        <taxon>Streptophyta</taxon>
        <taxon>Embryophyta</taxon>
        <taxon>Tracheophyta</taxon>
        <taxon>Spermatophyta</taxon>
        <taxon>Magnoliopsida</taxon>
        <taxon>eudicotyledons</taxon>
        <taxon>Gunneridae</taxon>
        <taxon>Pentapetalae</taxon>
        <taxon>rosids</taxon>
        <taxon>fabids</taxon>
        <taxon>Rosales</taxon>
        <taxon>Cannabaceae</taxon>
        <taxon>Cannabis</taxon>
    </lineage>
</organism>
<protein>
    <recommendedName>
        <fullName evidence="2">Retrovirus-related Pol polyprotein from transposon TNT 1-94-like beta-barrel domain-containing protein</fullName>
    </recommendedName>
</protein>
<dbReference type="Gramene" id="evm.model.06.263">
    <property type="protein sequence ID" value="cds.evm.model.06.263"/>
    <property type="gene ID" value="evm.TU.06.263"/>
</dbReference>
<dbReference type="Pfam" id="PF22936">
    <property type="entry name" value="Pol_BBD"/>
    <property type="match status" value="1"/>
</dbReference>
<evidence type="ECO:0000256" key="1">
    <source>
        <dbReference type="SAM" id="MobiDB-lite"/>
    </source>
</evidence>